<dbReference type="AlphaFoldDB" id="A0AAF0Q1L9"/>
<name>A0AAF0Q1L9_SOLVR</name>
<sequence length="121" mass="13787">MSVHYHPDKANVMADALGQLYMRSVVHVDDDKKELVCDDHRLTRLGVRLIDSNKDGVIVHNGSELSFVWNVRAKQDLDSGLVALKKSIFEKVIEAFSYGRDGVLRFQGRLCVLNVYELRNQ</sequence>
<evidence type="ECO:0000313" key="2">
    <source>
        <dbReference type="Proteomes" id="UP001234989"/>
    </source>
</evidence>
<dbReference type="EMBL" id="CP133613">
    <property type="protein sequence ID" value="WMV13820.1"/>
    <property type="molecule type" value="Genomic_DNA"/>
</dbReference>
<protein>
    <submittedName>
        <fullName evidence="1">Uncharacterized protein</fullName>
    </submittedName>
</protein>
<gene>
    <name evidence="1" type="ORF">MTR67_007205</name>
</gene>
<accession>A0AAF0Q1L9</accession>
<reference evidence="1" key="1">
    <citation type="submission" date="2023-08" db="EMBL/GenBank/DDBJ databases">
        <title>A de novo genome assembly of Solanum verrucosum Schlechtendal, a Mexican diploid species geographically isolated from the other diploid A-genome species in potato relatives.</title>
        <authorList>
            <person name="Hosaka K."/>
        </authorList>
    </citation>
    <scope>NUCLEOTIDE SEQUENCE</scope>
    <source>
        <tissue evidence="1">Young leaves</tissue>
    </source>
</reference>
<dbReference type="Proteomes" id="UP001234989">
    <property type="component" value="Chromosome 2"/>
</dbReference>
<proteinExistence type="predicted"/>
<evidence type="ECO:0000313" key="1">
    <source>
        <dbReference type="EMBL" id="WMV13820.1"/>
    </source>
</evidence>
<keyword evidence="2" id="KW-1185">Reference proteome</keyword>
<organism evidence="1 2">
    <name type="scientific">Solanum verrucosum</name>
    <dbReference type="NCBI Taxonomy" id="315347"/>
    <lineage>
        <taxon>Eukaryota</taxon>
        <taxon>Viridiplantae</taxon>
        <taxon>Streptophyta</taxon>
        <taxon>Embryophyta</taxon>
        <taxon>Tracheophyta</taxon>
        <taxon>Spermatophyta</taxon>
        <taxon>Magnoliopsida</taxon>
        <taxon>eudicotyledons</taxon>
        <taxon>Gunneridae</taxon>
        <taxon>Pentapetalae</taxon>
        <taxon>asterids</taxon>
        <taxon>lamiids</taxon>
        <taxon>Solanales</taxon>
        <taxon>Solanaceae</taxon>
        <taxon>Solanoideae</taxon>
        <taxon>Solaneae</taxon>
        <taxon>Solanum</taxon>
    </lineage>
</organism>